<organism evidence="1 2">
    <name type="scientific">Manihot esculenta</name>
    <name type="common">Cassava</name>
    <name type="synonym">Jatropha manihot</name>
    <dbReference type="NCBI Taxonomy" id="3983"/>
    <lineage>
        <taxon>Eukaryota</taxon>
        <taxon>Viridiplantae</taxon>
        <taxon>Streptophyta</taxon>
        <taxon>Embryophyta</taxon>
        <taxon>Tracheophyta</taxon>
        <taxon>Spermatophyta</taxon>
        <taxon>Magnoliopsida</taxon>
        <taxon>eudicotyledons</taxon>
        <taxon>Gunneridae</taxon>
        <taxon>Pentapetalae</taxon>
        <taxon>rosids</taxon>
        <taxon>fabids</taxon>
        <taxon>Malpighiales</taxon>
        <taxon>Euphorbiaceae</taxon>
        <taxon>Crotonoideae</taxon>
        <taxon>Manihoteae</taxon>
        <taxon>Manihot</taxon>
    </lineage>
</organism>
<accession>A0ACB7GT39</accession>
<proteinExistence type="predicted"/>
<protein>
    <submittedName>
        <fullName evidence="1">Uncharacterized protein</fullName>
    </submittedName>
</protein>
<evidence type="ECO:0000313" key="1">
    <source>
        <dbReference type="EMBL" id="KAG8643528.1"/>
    </source>
</evidence>
<gene>
    <name evidence="1" type="ORF">MANES_11G044900v8</name>
</gene>
<sequence>MTYHSSSSSLLFLDHNTTHCKSQHSIDHSGDSLCWWWHMRRSWEAFDTLQNFKSLFFGGYQKLPKPFSCATTSIMNHQNDQCYADFCNEWCCDLEKTTKRKKNGMSLSKELAREEEGRNESSLKLPSSPLKKKEDGIKEEKSMKHSNSRREEKCIDKKDEGGYVLAKKMKELEMMDGSDMEHMLDVEEALHYYSHLRSPAYVDIVDKFFTDM</sequence>
<name>A0ACB7GT39_MANES</name>
<dbReference type="EMBL" id="CM004397">
    <property type="protein sequence ID" value="KAG8643528.1"/>
    <property type="molecule type" value="Genomic_DNA"/>
</dbReference>
<keyword evidence="2" id="KW-1185">Reference proteome</keyword>
<reference evidence="2" key="1">
    <citation type="journal article" date="2016" name="Nat. Biotechnol.">
        <title>Sequencing wild and cultivated cassava and related species reveals extensive interspecific hybridization and genetic diversity.</title>
        <authorList>
            <person name="Bredeson J.V."/>
            <person name="Lyons J.B."/>
            <person name="Prochnik S.E."/>
            <person name="Wu G.A."/>
            <person name="Ha C.M."/>
            <person name="Edsinger-Gonzales E."/>
            <person name="Grimwood J."/>
            <person name="Schmutz J."/>
            <person name="Rabbi I.Y."/>
            <person name="Egesi C."/>
            <person name="Nauluvula P."/>
            <person name="Lebot V."/>
            <person name="Ndunguru J."/>
            <person name="Mkamilo G."/>
            <person name="Bart R.S."/>
            <person name="Setter T.L."/>
            <person name="Gleadow R.M."/>
            <person name="Kulakow P."/>
            <person name="Ferguson M.E."/>
            <person name="Rounsley S."/>
            <person name="Rokhsar D.S."/>
        </authorList>
    </citation>
    <scope>NUCLEOTIDE SEQUENCE [LARGE SCALE GENOMIC DNA]</scope>
    <source>
        <strain evidence="2">cv. AM560-2</strain>
    </source>
</reference>
<comment type="caution">
    <text evidence="1">The sequence shown here is derived from an EMBL/GenBank/DDBJ whole genome shotgun (WGS) entry which is preliminary data.</text>
</comment>
<dbReference type="Proteomes" id="UP000091857">
    <property type="component" value="Chromosome 11"/>
</dbReference>
<evidence type="ECO:0000313" key="2">
    <source>
        <dbReference type="Proteomes" id="UP000091857"/>
    </source>
</evidence>